<evidence type="ECO:0000313" key="2">
    <source>
        <dbReference type="EMBL" id="MEZ0491508.1"/>
    </source>
</evidence>
<dbReference type="Pfam" id="PF10604">
    <property type="entry name" value="Polyketide_cyc2"/>
    <property type="match status" value="1"/>
</dbReference>
<dbReference type="Proteomes" id="UP001566476">
    <property type="component" value="Unassembled WGS sequence"/>
</dbReference>
<dbReference type="SUPFAM" id="SSF55961">
    <property type="entry name" value="Bet v1-like"/>
    <property type="match status" value="1"/>
</dbReference>
<evidence type="ECO:0000313" key="3">
    <source>
        <dbReference type="Proteomes" id="UP001566476"/>
    </source>
</evidence>
<organism evidence="2 3">
    <name type="scientific">Kineococcus mangrovi</name>
    <dbReference type="NCBI Taxonomy" id="1660183"/>
    <lineage>
        <taxon>Bacteria</taxon>
        <taxon>Bacillati</taxon>
        <taxon>Actinomycetota</taxon>
        <taxon>Actinomycetes</taxon>
        <taxon>Kineosporiales</taxon>
        <taxon>Kineosporiaceae</taxon>
        <taxon>Kineococcus</taxon>
    </lineage>
</organism>
<name>A0ABV4HYL0_9ACTN</name>
<keyword evidence="3" id="KW-1185">Reference proteome</keyword>
<sequence>MSAHAVVRQVLPVPAAVAFDVVHDYPHRLAWDTLLREAFTVGGAEPTRGVEAVCRARWSLGGLSFRTRYVTFRRPDLAAVTLTSRSPFFEAWAASMRHRDLDDGRSEVVYTLTFTGAPAPLRRPVEFVALRAFRWETARRLRALADHLRALPQDVGGGPRVEQGSAAPVGTHDAG</sequence>
<evidence type="ECO:0000256" key="1">
    <source>
        <dbReference type="SAM" id="MobiDB-lite"/>
    </source>
</evidence>
<feature type="region of interest" description="Disordered" evidence="1">
    <location>
        <begin position="154"/>
        <end position="175"/>
    </location>
</feature>
<proteinExistence type="predicted"/>
<dbReference type="RefSeq" id="WP_370717550.1">
    <property type="nucleotide sequence ID" value="NZ_JBGGTQ010000002.1"/>
</dbReference>
<gene>
    <name evidence="2" type="ORF">AB2L28_04585</name>
</gene>
<dbReference type="InterPro" id="IPR019587">
    <property type="entry name" value="Polyketide_cyclase/dehydratase"/>
</dbReference>
<dbReference type="Gene3D" id="3.30.530.20">
    <property type="match status" value="1"/>
</dbReference>
<reference evidence="2 3" key="1">
    <citation type="submission" date="2024-07" db="EMBL/GenBank/DDBJ databases">
        <authorList>
            <person name="Thanompreechachai J."/>
            <person name="Duangmal K."/>
        </authorList>
    </citation>
    <scope>NUCLEOTIDE SEQUENCE [LARGE SCALE GENOMIC DNA]</scope>
    <source>
        <strain evidence="2 3">TBRC 1896</strain>
    </source>
</reference>
<comment type="caution">
    <text evidence="2">The sequence shown here is derived from an EMBL/GenBank/DDBJ whole genome shotgun (WGS) entry which is preliminary data.</text>
</comment>
<dbReference type="InterPro" id="IPR023393">
    <property type="entry name" value="START-like_dom_sf"/>
</dbReference>
<dbReference type="EMBL" id="JBGGTQ010000002">
    <property type="protein sequence ID" value="MEZ0491508.1"/>
    <property type="molecule type" value="Genomic_DNA"/>
</dbReference>
<accession>A0ABV4HYL0</accession>
<protein>
    <submittedName>
        <fullName evidence="2">SRPBCC family protein</fullName>
    </submittedName>
</protein>